<feature type="compositionally biased region" description="Polar residues" evidence="10">
    <location>
        <begin position="1"/>
        <end position="10"/>
    </location>
</feature>
<keyword evidence="5 11" id="KW-0812">Transmembrane</keyword>
<feature type="transmembrane region" description="Helical" evidence="11">
    <location>
        <begin position="129"/>
        <end position="149"/>
    </location>
</feature>
<feature type="domain" description="Major facilitator superfamily (MFS) profile" evidence="12">
    <location>
        <begin position="38"/>
        <end position="486"/>
    </location>
</feature>
<dbReference type="InterPro" id="IPR020846">
    <property type="entry name" value="MFS_dom"/>
</dbReference>
<dbReference type="InterPro" id="IPR044776">
    <property type="entry name" value="PLT1-6"/>
</dbReference>
<dbReference type="InterPro" id="IPR036259">
    <property type="entry name" value="MFS_trans_sf"/>
</dbReference>
<evidence type="ECO:0000256" key="7">
    <source>
        <dbReference type="ARBA" id="ARBA00022989"/>
    </source>
</evidence>
<dbReference type="Gene3D" id="1.20.1250.20">
    <property type="entry name" value="MFS general substrate transporter like domains"/>
    <property type="match status" value="1"/>
</dbReference>
<feature type="transmembrane region" description="Helical" evidence="11">
    <location>
        <begin position="74"/>
        <end position="93"/>
    </location>
</feature>
<dbReference type="PROSITE" id="PS00216">
    <property type="entry name" value="SUGAR_TRANSPORT_1"/>
    <property type="match status" value="1"/>
</dbReference>
<comment type="similarity">
    <text evidence="2 9">Belongs to the major facilitator superfamily. Sugar transporter (TC 2.A.1.1) family.</text>
</comment>
<comment type="subcellular location">
    <subcellularLocation>
        <location evidence="1">Membrane</location>
        <topology evidence="1">Multi-pass membrane protein</topology>
    </subcellularLocation>
</comment>
<feature type="transmembrane region" description="Helical" evidence="11">
    <location>
        <begin position="464"/>
        <end position="482"/>
    </location>
</feature>
<dbReference type="PANTHER" id="PTHR23500">
    <property type="entry name" value="SOLUTE CARRIER FAMILY 2, FACILITATED GLUCOSE TRANSPORTER"/>
    <property type="match status" value="1"/>
</dbReference>
<dbReference type="InterPro" id="IPR005829">
    <property type="entry name" value="Sugar_transporter_CS"/>
</dbReference>
<keyword evidence="6" id="KW-0769">Symport</keyword>
<accession>A0AAU9S3M0</accession>
<dbReference type="PROSITE" id="PS50850">
    <property type="entry name" value="MFS"/>
    <property type="match status" value="1"/>
</dbReference>
<evidence type="ECO:0000256" key="9">
    <source>
        <dbReference type="RuleBase" id="RU003346"/>
    </source>
</evidence>
<dbReference type="NCBIfam" id="TIGR00879">
    <property type="entry name" value="SP"/>
    <property type="match status" value="1"/>
</dbReference>
<keyword evidence="3 9" id="KW-0813">Transport</keyword>
<gene>
    <name evidence="13" type="ORF">TAV2_LOCUS10071</name>
</gene>
<sequence length="543" mass="59069">MRFTPENQAVPSPAPATKHVPELGPPVKPKRNRYAFACAILASMTSILLGYDIGVMSGAMIYIKRDLKISDLQIGILAGILNIYSLLGSCAAGKTSDWIGRRYTIVLAGAIFFAGALLMGFAPNYAFLMFGRFVAGIGVGYALMIAPVYTAEVSPASSRGFLTSFPEVFINAGIMFGYVSNLAFSKFPLKLGWRFMLGVGAVPSVLLALGVLAMPESPRWLVMQGRLGEAKRVLDKTSDSPAEAALRLEDIKEAAGIPADCHDDVVQVSRKNSHGEGVWRELLIRPTPAVRRVMIAAIGIHFFQQASGIDAVVLFSPRIFKTAGLKTDHQQLLATVAVGIVKTSFILVATFLLDRVGRRPLLLTSVGGMVLSLATLGTSLTIIDQTEKKVMWAVVLSIATVMTYVATFSIGAGPITWVYSTEIFPLRLRSQGSSMAVVVNRVTSGVISMAFLPLSEGITTGGAFYLFGGIATVAWFFFYTFLPETQGRMLEDMDELFSGFRWRDSKSKPKNMNSSSNPEVEIGPNKQIWRGMRYKIKVVEIWS</sequence>
<feature type="transmembrane region" description="Helical" evidence="11">
    <location>
        <begin position="360"/>
        <end position="383"/>
    </location>
</feature>
<dbReference type="InterPro" id="IPR005828">
    <property type="entry name" value="MFS_sugar_transport-like"/>
</dbReference>
<dbReference type="PANTHER" id="PTHR23500:SF573">
    <property type="entry name" value="MAJOR FACILITATOR SUPERFAMILY (MFS) PROFILE DOMAIN-CONTAINING PROTEIN"/>
    <property type="match status" value="1"/>
</dbReference>
<evidence type="ECO:0000313" key="13">
    <source>
        <dbReference type="EMBL" id="CAH2053355.1"/>
    </source>
</evidence>
<evidence type="ECO:0000256" key="8">
    <source>
        <dbReference type="ARBA" id="ARBA00023136"/>
    </source>
</evidence>
<dbReference type="PRINTS" id="PR00171">
    <property type="entry name" value="SUGRTRNSPORT"/>
</dbReference>
<feature type="transmembrane region" description="Helical" evidence="11">
    <location>
        <begin position="332"/>
        <end position="353"/>
    </location>
</feature>
<keyword evidence="4" id="KW-0762">Sugar transport</keyword>
<organism evidence="13 14">
    <name type="scientific">Thlaspi arvense</name>
    <name type="common">Field penny-cress</name>
    <dbReference type="NCBI Taxonomy" id="13288"/>
    <lineage>
        <taxon>Eukaryota</taxon>
        <taxon>Viridiplantae</taxon>
        <taxon>Streptophyta</taxon>
        <taxon>Embryophyta</taxon>
        <taxon>Tracheophyta</taxon>
        <taxon>Spermatophyta</taxon>
        <taxon>Magnoliopsida</taxon>
        <taxon>eudicotyledons</taxon>
        <taxon>Gunneridae</taxon>
        <taxon>Pentapetalae</taxon>
        <taxon>rosids</taxon>
        <taxon>malvids</taxon>
        <taxon>Brassicales</taxon>
        <taxon>Brassicaceae</taxon>
        <taxon>Thlaspideae</taxon>
        <taxon>Thlaspi</taxon>
    </lineage>
</organism>
<keyword evidence="8 11" id="KW-0472">Membrane</keyword>
<evidence type="ECO:0000256" key="5">
    <source>
        <dbReference type="ARBA" id="ARBA00022692"/>
    </source>
</evidence>
<feature type="transmembrane region" description="Helical" evidence="11">
    <location>
        <begin position="191"/>
        <end position="214"/>
    </location>
</feature>
<dbReference type="SUPFAM" id="SSF103473">
    <property type="entry name" value="MFS general substrate transporter"/>
    <property type="match status" value="1"/>
</dbReference>
<evidence type="ECO:0000256" key="2">
    <source>
        <dbReference type="ARBA" id="ARBA00010992"/>
    </source>
</evidence>
<evidence type="ECO:0000256" key="11">
    <source>
        <dbReference type="SAM" id="Phobius"/>
    </source>
</evidence>
<dbReference type="CDD" id="cd17437">
    <property type="entry name" value="MFS_PLT"/>
    <property type="match status" value="1"/>
</dbReference>
<evidence type="ECO:0000313" key="14">
    <source>
        <dbReference type="Proteomes" id="UP000836841"/>
    </source>
</evidence>
<name>A0AAU9S3M0_THLAR</name>
<feature type="transmembrane region" description="Helical" evidence="11">
    <location>
        <begin position="34"/>
        <end position="62"/>
    </location>
</feature>
<evidence type="ECO:0000256" key="3">
    <source>
        <dbReference type="ARBA" id="ARBA00022448"/>
    </source>
</evidence>
<dbReference type="GO" id="GO:0016020">
    <property type="term" value="C:membrane"/>
    <property type="evidence" value="ECO:0007669"/>
    <property type="project" value="UniProtKB-SubCell"/>
</dbReference>
<dbReference type="GO" id="GO:0005351">
    <property type="term" value="F:carbohydrate:proton symporter activity"/>
    <property type="evidence" value="ECO:0007669"/>
    <property type="project" value="InterPro"/>
</dbReference>
<evidence type="ECO:0000256" key="4">
    <source>
        <dbReference type="ARBA" id="ARBA00022597"/>
    </source>
</evidence>
<dbReference type="FunFam" id="1.20.1250.20:FF:000025">
    <property type="entry name" value="probable polyol transporter 4"/>
    <property type="match status" value="1"/>
</dbReference>
<feature type="transmembrane region" description="Helical" evidence="11">
    <location>
        <begin position="161"/>
        <end position="179"/>
    </location>
</feature>
<dbReference type="AlphaFoldDB" id="A0AAU9S3M0"/>
<dbReference type="InterPro" id="IPR003663">
    <property type="entry name" value="Sugar/inositol_transpt"/>
</dbReference>
<dbReference type="Proteomes" id="UP000836841">
    <property type="component" value="Chromosome 3"/>
</dbReference>
<dbReference type="Pfam" id="PF00083">
    <property type="entry name" value="Sugar_tr"/>
    <property type="match status" value="1"/>
</dbReference>
<feature type="non-terminal residue" evidence="13">
    <location>
        <position position="543"/>
    </location>
</feature>
<feature type="transmembrane region" description="Helical" evidence="11">
    <location>
        <begin position="395"/>
        <end position="420"/>
    </location>
</feature>
<feature type="transmembrane region" description="Helical" evidence="11">
    <location>
        <begin position="105"/>
        <end position="123"/>
    </location>
</feature>
<dbReference type="PROSITE" id="PS00217">
    <property type="entry name" value="SUGAR_TRANSPORT_2"/>
    <property type="match status" value="1"/>
</dbReference>
<evidence type="ECO:0000256" key="1">
    <source>
        <dbReference type="ARBA" id="ARBA00004141"/>
    </source>
</evidence>
<protein>
    <recommendedName>
        <fullName evidence="12">Major facilitator superfamily (MFS) profile domain-containing protein</fullName>
    </recommendedName>
</protein>
<reference evidence="13 14" key="1">
    <citation type="submission" date="2022-03" db="EMBL/GenBank/DDBJ databases">
        <authorList>
            <person name="Nunn A."/>
            <person name="Chopra R."/>
            <person name="Nunn A."/>
            <person name="Contreras Garrido A."/>
        </authorList>
    </citation>
    <scope>NUCLEOTIDE SEQUENCE [LARGE SCALE GENOMIC DNA]</scope>
</reference>
<feature type="region of interest" description="Disordered" evidence="10">
    <location>
        <begin position="1"/>
        <end position="23"/>
    </location>
</feature>
<proteinExistence type="inferred from homology"/>
<keyword evidence="7 11" id="KW-1133">Transmembrane helix</keyword>
<dbReference type="EMBL" id="OU466859">
    <property type="protein sequence ID" value="CAH2053355.1"/>
    <property type="molecule type" value="Genomic_DNA"/>
</dbReference>
<evidence type="ECO:0000256" key="10">
    <source>
        <dbReference type="SAM" id="MobiDB-lite"/>
    </source>
</evidence>
<evidence type="ECO:0000259" key="12">
    <source>
        <dbReference type="PROSITE" id="PS50850"/>
    </source>
</evidence>
<dbReference type="InterPro" id="IPR045262">
    <property type="entry name" value="STP/PLT_plant"/>
</dbReference>
<keyword evidence="14" id="KW-1185">Reference proteome</keyword>
<evidence type="ECO:0000256" key="6">
    <source>
        <dbReference type="ARBA" id="ARBA00022847"/>
    </source>
</evidence>